<evidence type="ECO:0000256" key="1">
    <source>
        <dbReference type="ARBA" id="ARBA00004162"/>
    </source>
</evidence>
<reference evidence="9 10" key="1">
    <citation type="submission" date="2021-03" db="EMBL/GenBank/DDBJ databases">
        <title>Genomic Encyclopedia of Type Strains, Phase IV (KMG-IV): sequencing the most valuable type-strain genomes for metagenomic binning, comparative biology and taxonomic classification.</title>
        <authorList>
            <person name="Goeker M."/>
        </authorList>
    </citation>
    <scope>NUCLEOTIDE SEQUENCE [LARGE SCALE GENOMIC DNA]</scope>
    <source>
        <strain evidence="9 10">DSM 24004</strain>
    </source>
</reference>
<comment type="subcellular location">
    <subcellularLocation>
        <location evidence="1">Cell membrane</location>
        <topology evidence="1">Single-pass membrane protein</topology>
    </subcellularLocation>
</comment>
<evidence type="ECO:0000256" key="2">
    <source>
        <dbReference type="ARBA" id="ARBA00008914"/>
    </source>
</evidence>
<keyword evidence="4" id="KW-0812">Transmembrane</keyword>
<keyword evidence="5" id="KW-1133">Transmembrane helix</keyword>
<comment type="similarity">
    <text evidence="2">Belongs to the MotB family.</text>
</comment>
<gene>
    <name evidence="9" type="ORF">J2Z76_001605</name>
</gene>
<evidence type="ECO:0000313" key="9">
    <source>
        <dbReference type="EMBL" id="MBP1925744.1"/>
    </source>
</evidence>
<evidence type="ECO:0000256" key="4">
    <source>
        <dbReference type="ARBA" id="ARBA00022692"/>
    </source>
</evidence>
<dbReference type="Pfam" id="PF13677">
    <property type="entry name" value="MotB_plug"/>
    <property type="match status" value="1"/>
</dbReference>
<evidence type="ECO:0000256" key="5">
    <source>
        <dbReference type="ARBA" id="ARBA00022989"/>
    </source>
</evidence>
<feature type="domain" description="OmpA-like" evidence="8">
    <location>
        <begin position="115"/>
        <end position="237"/>
    </location>
</feature>
<dbReference type="InterPro" id="IPR006665">
    <property type="entry name" value="OmpA-like"/>
</dbReference>
<protein>
    <submittedName>
        <fullName evidence="9">Chemotaxis protein MotB</fullName>
    </submittedName>
</protein>
<keyword evidence="6 7" id="KW-0472">Membrane</keyword>
<accession>A0ABS4GDJ2</accession>
<dbReference type="SUPFAM" id="SSF103088">
    <property type="entry name" value="OmpA-like"/>
    <property type="match status" value="1"/>
</dbReference>
<evidence type="ECO:0000256" key="6">
    <source>
        <dbReference type="ARBA" id="ARBA00023136"/>
    </source>
</evidence>
<evidence type="ECO:0000259" key="8">
    <source>
        <dbReference type="PROSITE" id="PS51123"/>
    </source>
</evidence>
<dbReference type="Proteomes" id="UP001519342">
    <property type="component" value="Unassembled WGS sequence"/>
</dbReference>
<evidence type="ECO:0000256" key="3">
    <source>
        <dbReference type="ARBA" id="ARBA00022475"/>
    </source>
</evidence>
<name>A0ABS4GDJ2_9FIRM</name>
<dbReference type="RefSeq" id="WP_209511488.1">
    <property type="nucleotide sequence ID" value="NZ_JAGGKS010000004.1"/>
</dbReference>
<dbReference type="Gene3D" id="3.30.1330.60">
    <property type="entry name" value="OmpA-like domain"/>
    <property type="match status" value="1"/>
</dbReference>
<keyword evidence="3" id="KW-1003">Cell membrane</keyword>
<dbReference type="EMBL" id="JAGGKS010000004">
    <property type="protein sequence ID" value="MBP1925744.1"/>
    <property type="molecule type" value="Genomic_DNA"/>
</dbReference>
<dbReference type="PROSITE" id="PS51123">
    <property type="entry name" value="OMPA_2"/>
    <property type="match status" value="1"/>
</dbReference>
<dbReference type="InterPro" id="IPR036737">
    <property type="entry name" value="OmpA-like_sf"/>
</dbReference>
<dbReference type="CDD" id="cd07185">
    <property type="entry name" value="OmpA_C-like"/>
    <property type="match status" value="1"/>
</dbReference>
<evidence type="ECO:0000313" key="10">
    <source>
        <dbReference type="Proteomes" id="UP001519342"/>
    </source>
</evidence>
<proteinExistence type="inferred from homology"/>
<dbReference type="Pfam" id="PF00691">
    <property type="entry name" value="OmpA"/>
    <property type="match status" value="1"/>
</dbReference>
<dbReference type="PANTHER" id="PTHR30329:SF21">
    <property type="entry name" value="LIPOPROTEIN YIAD-RELATED"/>
    <property type="match status" value="1"/>
</dbReference>
<dbReference type="PANTHER" id="PTHR30329">
    <property type="entry name" value="STATOR ELEMENT OF FLAGELLAR MOTOR COMPLEX"/>
    <property type="match status" value="1"/>
</dbReference>
<sequence>MTRKRKTSGLGHASWLETYSDMVTLLLTFFIMLYAMSTIDAQKYSLIVQALSKGDAIVTQDDLPIDDDLLDEGSIEETPIIEEEDTDDIDKLYTLLMEYISKNNLNDSVEVSKTEEYVFIRFYDDITFNGYSNQLKISGKAILDVLAEGLGSVDNYIEEVIIAGHTAEVERDKSTIDRTLSTERANAVLQHLEAKNVINPAKYLAIGYGLYSPIADNNTPEGRAKNRRVEIYISRKGHPISYTNIIKDTLNGIENSDVDSSVSNNIVNKQSLDYKNKVNLE</sequence>
<keyword evidence="10" id="KW-1185">Reference proteome</keyword>
<comment type="caution">
    <text evidence="9">The sequence shown here is derived from an EMBL/GenBank/DDBJ whole genome shotgun (WGS) entry which is preliminary data.</text>
</comment>
<organism evidence="9 10">
    <name type="scientific">Sedimentibacter acidaminivorans</name>
    <dbReference type="NCBI Taxonomy" id="913099"/>
    <lineage>
        <taxon>Bacteria</taxon>
        <taxon>Bacillati</taxon>
        <taxon>Bacillota</taxon>
        <taxon>Tissierellia</taxon>
        <taxon>Sedimentibacter</taxon>
    </lineage>
</organism>
<dbReference type="InterPro" id="IPR025713">
    <property type="entry name" value="MotB-like_N_dom"/>
</dbReference>
<evidence type="ECO:0000256" key="7">
    <source>
        <dbReference type="PROSITE-ProRule" id="PRU00473"/>
    </source>
</evidence>
<dbReference type="InterPro" id="IPR050330">
    <property type="entry name" value="Bact_OuterMem_StrucFunc"/>
</dbReference>